<dbReference type="InterPro" id="IPR027417">
    <property type="entry name" value="P-loop_NTPase"/>
</dbReference>
<evidence type="ECO:0000256" key="2">
    <source>
        <dbReference type="ARBA" id="ARBA00022723"/>
    </source>
</evidence>
<dbReference type="SUPFAM" id="SSF52540">
    <property type="entry name" value="P-loop containing nucleoside triphosphate hydrolases"/>
    <property type="match status" value="2"/>
</dbReference>
<dbReference type="GO" id="GO:0005634">
    <property type="term" value="C:nucleus"/>
    <property type="evidence" value="ECO:0007669"/>
    <property type="project" value="TreeGrafter"/>
</dbReference>
<dbReference type="PROSITE" id="PS50089">
    <property type="entry name" value="ZF_RING_2"/>
    <property type="match status" value="1"/>
</dbReference>
<keyword evidence="8" id="KW-0067">ATP-binding</keyword>
<protein>
    <submittedName>
        <fullName evidence="13">Nucleotide excision repair protein RAD16</fullName>
        <ecNumber evidence="13">3.6.4.12</ecNumber>
    </submittedName>
</protein>
<dbReference type="Proteomes" id="UP000231279">
    <property type="component" value="Unassembled WGS sequence"/>
</dbReference>
<dbReference type="InterPro" id="IPR001650">
    <property type="entry name" value="Helicase_C-like"/>
</dbReference>
<sequence length="638" mass="72988">MLAGKEKVKNVEGSDEDCAKPPLTWQIIEQEYVKWVAENLDKDMDLTDLNETSREIAEPPDDLTIPLFRFKKEWLSWALKQEENVGGGILADEMGMGKTVEAIALVLTKRNEIPHVSEDPPAIKGTLVICPVAALKQWEREIKRCTLRGSAKVVTYHGARRRKELGQLSEYDFVITTYTIVEVEYSASLLPQEMPHDSGESVLHSVVWDRIILDEAHYIKTRSSKRTKAVLALKSSYKWALTGTPVHNRMGELYSLVRFLQIVPYSYYFCKDCDCRTLDYRSSKQCPDCAHTFFRHFSWWNKAMILLKRKILKNIMLRRTKKEREADLKLPPRIETLRWDSLNSVEEHYYKIIQEKSRKKLHRYAVNHPYLVEYAAFQTEMKAKTCTSCDQSHEDTMVTPCQHIVCKSCLIDVAEQKCCPSCSSPVPGDFTSNAHVTEGQTSRTTIEGFRPSSILNRIHLDNFQSSTKIDALREEIRSMVEMDSTAKGLVFSEFSSFLDLIQYALQKSGVKCARLDGSMSVAEREAAITRFTEDPDCIIFLMTLKAGGVALNLTVASHVFLMDPCWNPAVERQAHDRVHRIGQYKPVRIVRFIIKNTVEERLLELQKKKDLVFQGTIGEGSADALTKLTESELYCLFL</sequence>
<dbReference type="GO" id="GO:0006289">
    <property type="term" value="P:nucleotide-excision repair"/>
    <property type="evidence" value="ECO:0007669"/>
    <property type="project" value="TreeGrafter"/>
</dbReference>
<evidence type="ECO:0000256" key="1">
    <source>
        <dbReference type="ARBA" id="ARBA00008438"/>
    </source>
</evidence>
<evidence type="ECO:0000259" key="12">
    <source>
        <dbReference type="PROSITE" id="PS51194"/>
    </source>
</evidence>
<keyword evidence="5 13" id="KW-0378">Hydrolase</keyword>
<keyword evidence="2" id="KW-0479">Metal-binding</keyword>
<dbReference type="EC" id="3.6.4.12" evidence="13"/>
<dbReference type="CDD" id="cd18008">
    <property type="entry name" value="DEXDc_SHPRH-like"/>
    <property type="match status" value="1"/>
</dbReference>
<proteinExistence type="inferred from homology"/>
<dbReference type="AlphaFoldDB" id="A0A2G9HUH5"/>
<dbReference type="InterPro" id="IPR001841">
    <property type="entry name" value="Znf_RING"/>
</dbReference>
<evidence type="ECO:0000256" key="3">
    <source>
        <dbReference type="ARBA" id="ARBA00022741"/>
    </source>
</evidence>
<dbReference type="InterPro" id="IPR038718">
    <property type="entry name" value="SNF2-like_sf"/>
</dbReference>
<comment type="caution">
    <text evidence="13">The sequence shown here is derived from an EMBL/GenBank/DDBJ whole genome shotgun (WGS) entry which is preliminary data.</text>
</comment>
<evidence type="ECO:0000259" key="11">
    <source>
        <dbReference type="PROSITE" id="PS51192"/>
    </source>
</evidence>
<dbReference type="PROSITE" id="PS51192">
    <property type="entry name" value="HELICASE_ATP_BIND_1"/>
    <property type="match status" value="1"/>
</dbReference>
<dbReference type="InterPro" id="IPR000330">
    <property type="entry name" value="SNF2_N"/>
</dbReference>
<evidence type="ECO:0000313" key="14">
    <source>
        <dbReference type="Proteomes" id="UP000231279"/>
    </source>
</evidence>
<dbReference type="EMBL" id="NKXS01000994">
    <property type="protein sequence ID" value="PIN21167.1"/>
    <property type="molecule type" value="Genomic_DNA"/>
</dbReference>
<dbReference type="SUPFAM" id="SSF57850">
    <property type="entry name" value="RING/U-box"/>
    <property type="match status" value="1"/>
</dbReference>
<dbReference type="PANTHER" id="PTHR45626">
    <property type="entry name" value="TRANSCRIPTION TERMINATION FACTOR 2-RELATED"/>
    <property type="match status" value="1"/>
</dbReference>
<evidence type="ECO:0000256" key="7">
    <source>
        <dbReference type="ARBA" id="ARBA00022833"/>
    </source>
</evidence>
<dbReference type="GO" id="GO:0005524">
    <property type="term" value="F:ATP binding"/>
    <property type="evidence" value="ECO:0007669"/>
    <property type="project" value="UniProtKB-KW"/>
</dbReference>
<gene>
    <name evidence="13" type="ORF">CDL12_06140</name>
</gene>
<dbReference type="InterPro" id="IPR014001">
    <property type="entry name" value="Helicase_ATP-bd"/>
</dbReference>
<dbReference type="InterPro" id="IPR013083">
    <property type="entry name" value="Znf_RING/FYVE/PHD"/>
</dbReference>
<dbReference type="PROSITE" id="PS51194">
    <property type="entry name" value="HELICASE_CTER"/>
    <property type="match status" value="1"/>
</dbReference>
<dbReference type="Pfam" id="PF00271">
    <property type="entry name" value="Helicase_C"/>
    <property type="match status" value="1"/>
</dbReference>
<dbReference type="GO" id="GO:0016787">
    <property type="term" value="F:hydrolase activity"/>
    <property type="evidence" value="ECO:0007669"/>
    <property type="project" value="UniProtKB-KW"/>
</dbReference>
<keyword evidence="3" id="KW-0547">Nucleotide-binding</keyword>
<evidence type="ECO:0000256" key="6">
    <source>
        <dbReference type="ARBA" id="ARBA00022806"/>
    </source>
</evidence>
<evidence type="ECO:0000256" key="9">
    <source>
        <dbReference type="PROSITE-ProRule" id="PRU00175"/>
    </source>
</evidence>
<dbReference type="CDD" id="cd18793">
    <property type="entry name" value="SF2_C_SNF"/>
    <property type="match status" value="1"/>
</dbReference>
<dbReference type="InterPro" id="IPR017907">
    <property type="entry name" value="Znf_RING_CS"/>
</dbReference>
<dbReference type="SMART" id="SM00487">
    <property type="entry name" value="DEXDc"/>
    <property type="match status" value="1"/>
</dbReference>
<accession>A0A2G9HUH5</accession>
<reference evidence="14" key="1">
    <citation type="journal article" date="2018" name="Gigascience">
        <title>Genome assembly of the Pink Ipe (Handroanthus impetiginosus, Bignoniaceae), a highly valued, ecologically keystone Neotropical timber forest tree.</title>
        <authorList>
            <person name="Silva-Junior O.B."/>
            <person name="Grattapaglia D."/>
            <person name="Novaes E."/>
            <person name="Collevatti R.G."/>
        </authorList>
    </citation>
    <scope>NUCLEOTIDE SEQUENCE [LARGE SCALE GENOMIC DNA]</scope>
    <source>
        <strain evidence="14">cv. UFG-1</strain>
    </source>
</reference>
<dbReference type="OrthoDB" id="448448at2759"/>
<dbReference type="InterPro" id="IPR049730">
    <property type="entry name" value="SNF2/RAD54-like_C"/>
</dbReference>
<dbReference type="GO" id="GO:0003678">
    <property type="term" value="F:DNA helicase activity"/>
    <property type="evidence" value="ECO:0007669"/>
    <property type="project" value="UniProtKB-EC"/>
</dbReference>
<evidence type="ECO:0000256" key="8">
    <source>
        <dbReference type="ARBA" id="ARBA00022840"/>
    </source>
</evidence>
<evidence type="ECO:0000256" key="4">
    <source>
        <dbReference type="ARBA" id="ARBA00022771"/>
    </source>
</evidence>
<keyword evidence="6" id="KW-0347">Helicase</keyword>
<dbReference type="PANTHER" id="PTHR45626:SF12">
    <property type="entry name" value="DNA REPAIR PROTEIN RAD16"/>
    <property type="match status" value="1"/>
</dbReference>
<dbReference type="GO" id="GO:0008270">
    <property type="term" value="F:zinc ion binding"/>
    <property type="evidence" value="ECO:0007669"/>
    <property type="project" value="UniProtKB-KW"/>
</dbReference>
<feature type="domain" description="RING-type" evidence="10">
    <location>
        <begin position="386"/>
        <end position="423"/>
    </location>
</feature>
<dbReference type="Gene3D" id="3.40.50.10810">
    <property type="entry name" value="Tandem AAA-ATPase domain"/>
    <property type="match status" value="1"/>
</dbReference>
<evidence type="ECO:0000313" key="13">
    <source>
        <dbReference type="EMBL" id="PIN21167.1"/>
    </source>
</evidence>
<evidence type="ECO:0000256" key="5">
    <source>
        <dbReference type="ARBA" id="ARBA00022801"/>
    </source>
</evidence>
<evidence type="ECO:0000259" key="10">
    <source>
        <dbReference type="PROSITE" id="PS50089"/>
    </source>
</evidence>
<dbReference type="SMART" id="SM00490">
    <property type="entry name" value="HELICc"/>
    <property type="match status" value="1"/>
</dbReference>
<organism evidence="13 14">
    <name type="scientific">Handroanthus impetiginosus</name>
    <dbReference type="NCBI Taxonomy" id="429701"/>
    <lineage>
        <taxon>Eukaryota</taxon>
        <taxon>Viridiplantae</taxon>
        <taxon>Streptophyta</taxon>
        <taxon>Embryophyta</taxon>
        <taxon>Tracheophyta</taxon>
        <taxon>Spermatophyta</taxon>
        <taxon>Magnoliopsida</taxon>
        <taxon>eudicotyledons</taxon>
        <taxon>Gunneridae</taxon>
        <taxon>Pentapetalae</taxon>
        <taxon>asterids</taxon>
        <taxon>lamiids</taxon>
        <taxon>Lamiales</taxon>
        <taxon>Bignoniaceae</taxon>
        <taxon>Crescentiina</taxon>
        <taxon>Tabebuia alliance</taxon>
        <taxon>Handroanthus</taxon>
    </lineage>
</organism>
<dbReference type="STRING" id="429701.A0A2G9HUH5"/>
<feature type="domain" description="Helicase ATP-binding" evidence="11">
    <location>
        <begin position="79"/>
        <end position="263"/>
    </location>
</feature>
<dbReference type="Pfam" id="PF00176">
    <property type="entry name" value="SNF2-rel_dom"/>
    <property type="match status" value="1"/>
</dbReference>
<dbReference type="PROSITE" id="PS00518">
    <property type="entry name" value="ZF_RING_1"/>
    <property type="match status" value="1"/>
</dbReference>
<keyword evidence="4 9" id="KW-0863">Zinc-finger</keyword>
<keyword evidence="7" id="KW-0862">Zinc</keyword>
<dbReference type="Gene3D" id="3.40.50.300">
    <property type="entry name" value="P-loop containing nucleotide triphosphate hydrolases"/>
    <property type="match status" value="1"/>
</dbReference>
<keyword evidence="14" id="KW-1185">Reference proteome</keyword>
<name>A0A2G9HUH5_9LAMI</name>
<dbReference type="InterPro" id="IPR050628">
    <property type="entry name" value="SNF2_RAD54_helicase_TF"/>
</dbReference>
<feature type="domain" description="Helicase C-terminal" evidence="12">
    <location>
        <begin position="468"/>
        <end position="629"/>
    </location>
</feature>
<dbReference type="Gene3D" id="3.30.40.10">
    <property type="entry name" value="Zinc/RING finger domain, C3HC4 (zinc finger)"/>
    <property type="match status" value="1"/>
</dbReference>
<comment type="similarity">
    <text evidence="1">Belongs to the SNF2/RAD54 helicase family. RAD16 subfamily.</text>
</comment>